<reference evidence="2" key="1">
    <citation type="submission" date="2021-01" db="EMBL/GenBank/DDBJ databases">
        <title>Whole genome shotgun sequence of Actinoplanes siamensis NBRC 109076.</title>
        <authorList>
            <person name="Komaki H."/>
            <person name="Tamura T."/>
        </authorList>
    </citation>
    <scope>NUCLEOTIDE SEQUENCE</scope>
    <source>
        <strain evidence="2">NBRC 109076</strain>
    </source>
</reference>
<keyword evidence="3" id="KW-1185">Reference proteome</keyword>
<evidence type="ECO:0000313" key="3">
    <source>
        <dbReference type="Proteomes" id="UP000629619"/>
    </source>
</evidence>
<comment type="caution">
    <text evidence="2">The sequence shown here is derived from an EMBL/GenBank/DDBJ whole genome shotgun (WGS) entry which is preliminary data.</text>
</comment>
<organism evidence="2 3">
    <name type="scientific">Actinoplanes siamensis</name>
    <dbReference type="NCBI Taxonomy" id="1223317"/>
    <lineage>
        <taxon>Bacteria</taxon>
        <taxon>Bacillati</taxon>
        <taxon>Actinomycetota</taxon>
        <taxon>Actinomycetes</taxon>
        <taxon>Micromonosporales</taxon>
        <taxon>Micromonosporaceae</taxon>
        <taxon>Actinoplanes</taxon>
    </lineage>
</organism>
<evidence type="ECO:0000313" key="2">
    <source>
        <dbReference type="EMBL" id="GIF06395.1"/>
    </source>
</evidence>
<evidence type="ECO:0000256" key="1">
    <source>
        <dbReference type="SAM" id="MobiDB-lite"/>
    </source>
</evidence>
<feature type="region of interest" description="Disordered" evidence="1">
    <location>
        <begin position="129"/>
        <end position="253"/>
    </location>
</feature>
<dbReference type="Proteomes" id="UP000629619">
    <property type="component" value="Unassembled WGS sequence"/>
</dbReference>
<feature type="compositionally biased region" description="Pro residues" evidence="1">
    <location>
        <begin position="129"/>
        <end position="138"/>
    </location>
</feature>
<proteinExistence type="predicted"/>
<name>A0A919N8T8_9ACTN</name>
<feature type="compositionally biased region" description="Low complexity" evidence="1">
    <location>
        <begin position="203"/>
        <end position="221"/>
    </location>
</feature>
<dbReference type="EMBL" id="BOMW01000035">
    <property type="protein sequence ID" value="GIF06395.1"/>
    <property type="molecule type" value="Genomic_DNA"/>
</dbReference>
<feature type="compositionally biased region" description="Pro residues" evidence="1">
    <location>
        <begin position="222"/>
        <end position="253"/>
    </location>
</feature>
<dbReference type="AlphaFoldDB" id="A0A919N8T8"/>
<feature type="compositionally biased region" description="Polar residues" evidence="1">
    <location>
        <begin position="179"/>
        <end position="196"/>
    </location>
</feature>
<protein>
    <submittedName>
        <fullName evidence="2">Uncharacterized protein</fullName>
    </submittedName>
</protein>
<accession>A0A919N8T8</accession>
<feature type="compositionally biased region" description="Low complexity" evidence="1">
    <location>
        <begin position="139"/>
        <end position="153"/>
    </location>
</feature>
<feature type="compositionally biased region" description="Polar residues" evidence="1">
    <location>
        <begin position="154"/>
        <end position="164"/>
    </location>
</feature>
<gene>
    <name evidence="2" type="ORF">Asi03nite_39330</name>
</gene>
<sequence length="253" mass="25126">MAPNDDVGRDDCHISADITAMEDFARKLLAEVDNDYAPHADNLANQMLTRLPAVDGQFNELSAFAGVLQWAQDSCQQNIYNFANGTHGFAKAAEEVGGLYRGADAFARARLADVESALVTAGLLPPAPSAPAAPPPGAPSAASAAPHGPGASPTADTPSASEASPSADWPPAWEPAPTPGSSSAQEPAPTPGSSSAREPAPTPGSSSASGAPPAETAGPGSPAAPLPAAPALPAPPPPSSSPWSTPPPSRGNA</sequence>